<dbReference type="AlphaFoldDB" id="A0A6L2M2L4"/>
<sequence>MASEHSSLEPALHEVTPSKITSGLVPNPLPLKSYVPPSRTDWDILFQPLFDELLTSLPNVDLPALEVITPIAEVVAPEPVASTGSPSLTTVDQDAPSPSNSQTLPKTQSPNISNDVEEEKHDLNAVYMNNDPFFSILILENVSKASSSSDVIPIVVHTAAFNLEHVNKWTRDHPLDNIIVARLDAIRIFLTFAAHMNMIVFQMDVKTTFLNSILQEEVYVSQPDEFVDKDNRNHVYKLKKALHGLKQVPRTCDLVDTPTVEKSKLDEDPQGKFVDPTHYHGMVGTFMYLIASRPDLTFVVCMCARERMECLINKLGMQSFTPETLKQLADEAEE</sequence>
<evidence type="ECO:0000256" key="1">
    <source>
        <dbReference type="SAM" id="MobiDB-lite"/>
    </source>
</evidence>
<accession>A0A6L2M2L4</accession>
<proteinExistence type="predicted"/>
<reference evidence="3" key="1">
    <citation type="journal article" date="2019" name="Sci. Rep.">
        <title>Draft genome of Tanacetum cinerariifolium, the natural source of mosquito coil.</title>
        <authorList>
            <person name="Yamashiro T."/>
            <person name="Shiraishi A."/>
            <person name="Satake H."/>
            <person name="Nakayama K."/>
        </authorList>
    </citation>
    <scope>NUCLEOTIDE SEQUENCE</scope>
</reference>
<name>A0A6L2M2L4_TANCI</name>
<evidence type="ECO:0000313" key="3">
    <source>
        <dbReference type="EMBL" id="GEU68243.1"/>
    </source>
</evidence>
<feature type="compositionally biased region" description="Polar residues" evidence="1">
    <location>
        <begin position="82"/>
        <end position="113"/>
    </location>
</feature>
<gene>
    <name evidence="3" type="ORF">Tci_040221</name>
</gene>
<comment type="caution">
    <text evidence="3">The sequence shown here is derived from an EMBL/GenBank/DDBJ whole genome shotgun (WGS) entry which is preliminary data.</text>
</comment>
<dbReference type="EMBL" id="BKCJ010005712">
    <property type="protein sequence ID" value="GEU68243.1"/>
    <property type="molecule type" value="Genomic_DNA"/>
</dbReference>
<feature type="domain" description="Reverse transcriptase Ty1/copia-type" evidence="2">
    <location>
        <begin position="180"/>
        <end position="257"/>
    </location>
</feature>
<dbReference type="Pfam" id="PF07727">
    <property type="entry name" value="RVT_2"/>
    <property type="match status" value="1"/>
</dbReference>
<feature type="region of interest" description="Disordered" evidence="1">
    <location>
        <begin position="80"/>
        <end position="113"/>
    </location>
</feature>
<protein>
    <submittedName>
        <fullName evidence="3">Integrase, catalytic region, zinc finger, CCHC-type, peptidase aspartic, catalytic</fullName>
    </submittedName>
</protein>
<dbReference type="InterPro" id="IPR013103">
    <property type="entry name" value="RVT_2"/>
</dbReference>
<organism evidence="3">
    <name type="scientific">Tanacetum cinerariifolium</name>
    <name type="common">Dalmatian daisy</name>
    <name type="synonym">Chrysanthemum cinerariifolium</name>
    <dbReference type="NCBI Taxonomy" id="118510"/>
    <lineage>
        <taxon>Eukaryota</taxon>
        <taxon>Viridiplantae</taxon>
        <taxon>Streptophyta</taxon>
        <taxon>Embryophyta</taxon>
        <taxon>Tracheophyta</taxon>
        <taxon>Spermatophyta</taxon>
        <taxon>Magnoliopsida</taxon>
        <taxon>eudicotyledons</taxon>
        <taxon>Gunneridae</taxon>
        <taxon>Pentapetalae</taxon>
        <taxon>asterids</taxon>
        <taxon>campanulids</taxon>
        <taxon>Asterales</taxon>
        <taxon>Asteraceae</taxon>
        <taxon>Asteroideae</taxon>
        <taxon>Anthemideae</taxon>
        <taxon>Anthemidinae</taxon>
        <taxon>Tanacetum</taxon>
    </lineage>
</organism>
<evidence type="ECO:0000259" key="2">
    <source>
        <dbReference type="Pfam" id="PF07727"/>
    </source>
</evidence>